<organism evidence="1">
    <name type="scientific">marine sediment metagenome</name>
    <dbReference type="NCBI Taxonomy" id="412755"/>
    <lineage>
        <taxon>unclassified sequences</taxon>
        <taxon>metagenomes</taxon>
        <taxon>ecological metagenomes</taxon>
    </lineage>
</organism>
<comment type="caution">
    <text evidence="1">The sequence shown here is derived from an EMBL/GenBank/DDBJ whole genome shotgun (WGS) entry which is preliminary data.</text>
</comment>
<protein>
    <submittedName>
        <fullName evidence="1">Uncharacterized protein</fullName>
    </submittedName>
</protein>
<proteinExistence type="predicted"/>
<feature type="non-terminal residue" evidence="1">
    <location>
        <position position="69"/>
    </location>
</feature>
<gene>
    <name evidence="1" type="ORF">LCGC14_2808430</name>
</gene>
<accession>A0A0F8Z7G9</accession>
<name>A0A0F8Z7G9_9ZZZZ</name>
<dbReference type="AlphaFoldDB" id="A0A0F8Z7G9"/>
<sequence>MAADPYCGRCHRWLDDRSPAERGDSVCHCFNPDLSKDPNCHNSHHEHHDPQSPIVKSMKTIRRAEDIAD</sequence>
<dbReference type="EMBL" id="LAZR01052900">
    <property type="protein sequence ID" value="KKK81935.1"/>
    <property type="molecule type" value="Genomic_DNA"/>
</dbReference>
<reference evidence="1" key="1">
    <citation type="journal article" date="2015" name="Nature">
        <title>Complex archaea that bridge the gap between prokaryotes and eukaryotes.</title>
        <authorList>
            <person name="Spang A."/>
            <person name="Saw J.H."/>
            <person name="Jorgensen S.L."/>
            <person name="Zaremba-Niedzwiedzka K."/>
            <person name="Martijn J."/>
            <person name="Lind A.E."/>
            <person name="van Eijk R."/>
            <person name="Schleper C."/>
            <person name="Guy L."/>
            <person name="Ettema T.J."/>
        </authorList>
    </citation>
    <scope>NUCLEOTIDE SEQUENCE</scope>
</reference>
<evidence type="ECO:0000313" key="1">
    <source>
        <dbReference type="EMBL" id="KKK81935.1"/>
    </source>
</evidence>